<proteinExistence type="predicted"/>
<feature type="region of interest" description="Disordered" evidence="1">
    <location>
        <begin position="16"/>
        <end position="59"/>
    </location>
</feature>
<dbReference type="EMBL" id="ADFV01011160">
    <property type="status" value="NOT_ANNOTATED_CDS"/>
    <property type="molecule type" value="Genomic_DNA"/>
</dbReference>
<evidence type="ECO:0000313" key="2">
    <source>
        <dbReference type="Ensembl" id="ENSNLEP00000026579.1"/>
    </source>
</evidence>
<dbReference type="PANTHER" id="PTHR18871">
    <property type="entry name" value="CENTROSOMAL PROTEIN OF 112 KDA"/>
    <property type="match status" value="1"/>
</dbReference>
<keyword evidence="3" id="KW-1185">Reference proteome</keyword>
<dbReference type="InterPro" id="IPR055310">
    <property type="entry name" value="CEP112"/>
</dbReference>
<sequence length="161" mass="18526">MWASLSLDHPSAKENQALRLIEMKEENGNAPKTEQAGSLRPLRDTGKSNLKEKKANSRLKQIEKEYTQKLAKSSQIIAELQTTISSLKEENSQQQLAAERRLQDKQQLIRDNDQAIKVLQDELENRSNQVRCAEKKLQHKELESQEQVPTPLLFDSLVYFL</sequence>
<evidence type="ECO:0000256" key="1">
    <source>
        <dbReference type="SAM" id="MobiDB-lite"/>
    </source>
</evidence>
<feature type="compositionally biased region" description="Basic and acidic residues" evidence="1">
    <location>
        <begin position="41"/>
        <end position="59"/>
    </location>
</feature>
<reference evidence="2" key="3">
    <citation type="submission" date="2025-09" db="UniProtKB">
        <authorList>
            <consortium name="Ensembl"/>
        </authorList>
    </citation>
    <scope>IDENTIFICATION</scope>
</reference>
<accession>A0A2I3G316</accession>
<dbReference type="PANTHER" id="PTHR18871:SF2">
    <property type="entry name" value="CENTROSOMAL PROTEIN OF 112 KDA"/>
    <property type="match status" value="1"/>
</dbReference>
<evidence type="ECO:0000313" key="3">
    <source>
        <dbReference type="Proteomes" id="UP000001073"/>
    </source>
</evidence>
<dbReference type="InParanoid" id="A0A2I3G316"/>
<dbReference type="AlphaFoldDB" id="A0A2I3G316"/>
<dbReference type="Proteomes" id="UP000001073">
    <property type="component" value="Chromosome 19"/>
</dbReference>
<dbReference type="EMBL" id="ADFV01011158">
    <property type="status" value="NOT_ANNOTATED_CDS"/>
    <property type="molecule type" value="Genomic_DNA"/>
</dbReference>
<dbReference type="GeneTree" id="ENSGT00940000166387"/>
<reference evidence="2" key="2">
    <citation type="submission" date="2025-08" db="UniProtKB">
        <authorList>
            <consortium name="Ensembl"/>
        </authorList>
    </citation>
    <scope>IDENTIFICATION</scope>
</reference>
<organism evidence="2 3">
    <name type="scientific">Nomascus leucogenys</name>
    <name type="common">Northern white-cheeked gibbon</name>
    <name type="synonym">Hylobates leucogenys</name>
    <dbReference type="NCBI Taxonomy" id="61853"/>
    <lineage>
        <taxon>Eukaryota</taxon>
        <taxon>Metazoa</taxon>
        <taxon>Chordata</taxon>
        <taxon>Craniata</taxon>
        <taxon>Vertebrata</taxon>
        <taxon>Euteleostomi</taxon>
        <taxon>Mammalia</taxon>
        <taxon>Eutheria</taxon>
        <taxon>Euarchontoglires</taxon>
        <taxon>Primates</taxon>
        <taxon>Haplorrhini</taxon>
        <taxon>Catarrhini</taxon>
        <taxon>Hylobatidae</taxon>
        <taxon>Nomascus</taxon>
    </lineage>
</organism>
<reference evidence="2 3" key="1">
    <citation type="submission" date="2012-10" db="EMBL/GenBank/DDBJ databases">
        <authorList>
            <consortium name="Gibbon Genome Sequencing Consortium"/>
        </authorList>
    </citation>
    <scope>NUCLEOTIDE SEQUENCE [LARGE SCALE GENOMIC DNA]</scope>
</reference>
<dbReference type="EMBL" id="ADFV01011159">
    <property type="status" value="NOT_ANNOTATED_CDS"/>
    <property type="molecule type" value="Genomic_DNA"/>
</dbReference>
<name>A0A2I3G316_NOMLE</name>
<protein>
    <submittedName>
        <fullName evidence="2">Uncharacterized protein</fullName>
    </submittedName>
</protein>
<dbReference type="EMBL" id="ADFV01011157">
    <property type="status" value="NOT_ANNOTATED_CDS"/>
    <property type="molecule type" value="Genomic_DNA"/>
</dbReference>
<dbReference type="EMBL" id="ADFV01011161">
    <property type="status" value="NOT_ANNOTATED_CDS"/>
    <property type="molecule type" value="Genomic_DNA"/>
</dbReference>
<dbReference type="Ensembl" id="ENSNLET00000038206.1">
    <property type="protein sequence ID" value="ENSNLEP00000026579.1"/>
    <property type="gene ID" value="ENSNLEG00000031595.1"/>
</dbReference>
<dbReference type="STRING" id="61853.ENSNLEP00000026579"/>
<dbReference type="EMBL" id="ADFV01011162">
    <property type="status" value="NOT_ANNOTATED_CDS"/>
    <property type="molecule type" value="Genomic_DNA"/>
</dbReference>
<dbReference type="EMBL" id="ADFV01011156">
    <property type="status" value="NOT_ANNOTATED_CDS"/>
    <property type="molecule type" value="Genomic_DNA"/>
</dbReference>